<dbReference type="Pfam" id="PF00026">
    <property type="entry name" value="Asp"/>
    <property type="match status" value="1"/>
</dbReference>
<evidence type="ECO:0000256" key="4">
    <source>
        <dbReference type="SAM" id="SignalP"/>
    </source>
</evidence>
<dbReference type="InterPro" id="IPR034164">
    <property type="entry name" value="Pepsin-like_dom"/>
</dbReference>
<dbReference type="STRING" id="1284197.S8AST0"/>
<dbReference type="InterPro" id="IPR021109">
    <property type="entry name" value="Peptidase_aspartic_dom_sf"/>
</dbReference>
<feature type="compositionally biased region" description="Basic and acidic residues" evidence="2">
    <location>
        <begin position="575"/>
        <end position="592"/>
    </location>
</feature>
<dbReference type="SUPFAM" id="SSF50630">
    <property type="entry name" value="Acid proteases"/>
    <property type="match status" value="1"/>
</dbReference>
<dbReference type="OrthoDB" id="4074350at2759"/>
<dbReference type="InterPro" id="IPR033121">
    <property type="entry name" value="PEPTIDASE_A1"/>
</dbReference>
<dbReference type="InterPro" id="IPR001461">
    <property type="entry name" value="Aspartic_peptidase_A1"/>
</dbReference>
<feature type="transmembrane region" description="Helical" evidence="3">
    <location>
        <begin position="422"/>
        <end position="443"/>
    </location>
</feature>
<evidence type="ECO:0000256" key="2">
    <source>
        <dbReference type="SAM" id="MobiDB-lite"/>
    </source>
</evidence>
<proteinExistence type="inferred from homology"/>
<sequence>MIRRSLVTVFGLAAAVTAQQPITDIAVAQFGQSWYGPDGPWSTAEIEIGTPGQKVYLTVATLQDTILPITPEACNGDPDCVKGRGYAYNQSSSSTWLTISDRDVELSADMSAGVVVNGQAYGMEVKGIYGKDIVSIGGLPGIKDVSVGAVKTTQLNNGLLGLRNLTTQMYLQRLIPSPFWAYNPGFGDGRRPPQLVFGGYDTSKYLPGSTQNYSMETLANGRPTMKFTLDRLFLNITGPENRRAFKTNSSLVSDPMEVTIDSSTPYCWLPRQITDQIAQSVGAVWDETIGNSGYYIYNSSTPAYQNLNTSTLAFHINGTGDSWLFSSFSVSYFLELKEPTPGVTTPIRYLPFMPVDNANSYVLGRSFLQQMYLTANYHTMGFSISQLDLDSQSSPGYIKVDAPVPPLLQADKPKSSKLSDGAIAGIVIAVVIVIALILAALFWRIRRSRKIRDMPVPTPAEVETVYPKNGVFYRELSADNLGSAGVMIPPVELVTTKVAPTPLKDNESNITLSTQKIQGTPGWKIETTQVSFAFAGSLPTSSLLSNEESTKINSVNPSSTTNIAKSDLGFMRSTHQHETPSKLALQDHKLNFETRSTTSRKPTSHERARFSGKSTSEKPLPTNHSNTQIKSKTKDEKRIGDILSPKWFYTGRPWVACPSARNLFRNDLPTPPGGWPVLEGKRRPHTSGFTTTYQRERGLNRISGRLVRCKNCRCDEDTLNIIPATEDNNIDCRTVKAVNACVLWWGCYCTVNLSQPKPTGTASILEYQFALDGIPPSVRAKNPGWQWNKYGQTLDNPTEDFLGFSDAITHGYAPKSSKSISSNRRLVPGFKEPYYVEGPSPNNPFSWDWARDSPLGLASKFSPRGPVYSRSLALKKRDYNSQDLQSHNPGEVFSKATKVTPLEPAQCITWSQLPNFPDAIVDVSHLQRMGTNLDTRA</sequence>
<feature type="chain" id="PRO_5004548733" description="Peptidase A1 domain-containing protein" evidence="4">
    <location>
        <begin position="19"/>
        <end position="937"/>
    </location>
</feature>
<name>S8AST0_DACHA</name>
<keyword evidence="3" id="KW-0472">Membrane</keyword>
<accession>S8AST0</accession>
<organism evidence="6 7">
    <name type="scientific">Dactylellina haptotyla (strain CBS 200.50)</name>
    <name type="common">Nematode-trapping fungus</name>
    <name type="synonym">Monacrosporium haptotylum</name>
    <dbReference type="NCBI Taxonomy" id="1284197"/>
    <lineage>
        <taxon>Eukaryota</taxon>
        <taxon>Fungi</taxon>
        <taxon>Dikarya</taxon>
        <taxon>Ascomycota</taxon>
        <taxon>Pezizomycotina</taxon>
        <taxon>Orbiliomycetes</taxon>
        <taxon>Orbiliales</taxon>
        <taxon>Orbiliaceae</taxon>
        <taxon>Dactylellina</taxon>
    </lineage>
</organism>
<keyword evidence="3" id="KW-0812">Transmembrane</keyword>
<evidence type="ECO:0000313" key="7">
    <source>
        <dbReference type="Proteomes" id="UP000015100"/>
    </source>
</evidence>
<dbReference type="GO" id="GO:0004190">
    <property type="term" value="F:aspartic-type endopeptidase activity"/>
    <property type="evidence" value="ECO:0007669"/>
    <property type="project" value="InterPro"/>
</dbReference>
<dbReference type="AlphaFoldDB" id="S8AST0"/>
<evidence type="ECO:0000256" key="1">
    <source>
        <dbReference type="ARBA" id="ARBA00007447"/>
    </source>
</evidence>
<keyword evidence="4" id="KW-0732">Signal</keyword>
<feature type="region of interest" description="Disordered" evidence="2">
    <location>
        <begin position="573"/>
        <end position="636"/>
    </location>
</feature>
<comment type="caution">
    <text evidence="6">The sequence shown here is derived from an EMBL/GenBank/DDBJ whole genome shotgun (WGS) entry which is preliminary data.</text>
</comment>
<dbReference type="PANTHER" id="PTHR47966">
    <property type="entry name" value="BETA-SITE APP-CLEAVING ENZYME, ISOFORM A-RELATED"/>
    <property type="match status" value="1"/>
</dbReference>
<dbReference type="PROSITE" id="PS51767">
    <property type="entry name" value="PEPTIDASE_A1"/>
    <property type="match status" value="1"/>
</dbReference>
<keyword evidence="7" id="KW-1185">Reference proteome</keyword>
<dbReference type="Gene3D" id="2.40.70.10">
    <property type="entry name" value="Acid Proteases"/>
    <property type="match status" value="2"/>
</dbReference>
<dbReference type="EMBL" id="AQGS01000059">
    <property type="protein sequence ID" value="EPS44051.1"/>
    <property type="molecule type" value="Genomic_DNA"/>
</dbReference>
<dbReference type="HOGENOM" id="CLU_312833_0_0_1"/>
<gene>
    <name evidence="6" type="ORF">H072_1916</name>
</gene>
<protein>
    <recommendedName>
        <fullName evidence="5">Peptidase A1 domain-containing protein</fullName>
    </recommendedName>
</protein>
<dbReference type="PANTHER" id="PTHR47966:SF51">
    <property type="entry name" value="BETA-SITE APP-CLEAVING ENZYME, ISOFORM A-RELATED"/>
    <property type="match status" value="1"/>
</dbReference>
<dbReference type="CDD" id="cd05471">
    <property type="entry name" value="pepsin_like"/>
    <property type="match status" value="1"/>
</dbReference>
<comment type="similarity">
    <text evidence="1">Belongs to the peptidase A1 family.</text>
</comment>
<evidence type="ECO:0000256" key="3">
    <source>
        <dbReference type="SAM" id="Phobius"/>
    </source>
</evidence>
<dbReference type="Proteomes" id="UP000015100">
    <property type="component" value="Unassembled WGS sequence"/>
</dbReference>
<evidence type="ECO:0000313" key="6">
    <source>
        <dbReference type="EMBL" id="EPS44051.1"/>
    </source>
</evidence>
<evidence type="ECO:0000259" key="5">
    <source>
        <dbReference type="PROSITE" id="PS51767"/>
    </source>
</evidence>
<feature type="domain" description="Peptidase A1" evidence="5">
    <location>
        <begin position="42"/>
        <end position="385"/>
    </location>
</feature>
<dbReference type="GO" id="GO:0000324">
    <property type="term" value="C:fungal-type vacuole"/>
    <property type="evidence" value="ECO:0007669"/>
    <property type="project" value="TreeGrafter"/>
</dbReference>
<dbReference type="GO" id="GO:0006508">
    <property type="term" value="P:proteolysis"/>
    <property type="evidence" value="ECO:0007669"/>
    <property type="project" value="InterPro"/>
</dbReference>
<dbReference type="eggNOG" id="ENOG502T0DX">
    <property type="taxonomic scope" value="Eukaryota"/>
</dbReference>
<keyword evidence="3" id="KW-1133">Transmembrane helix</keyword>
<feature type="signal peptide" evidence="4">
    <location>
        <begin position="1"/>
        <end position="18"/>
    </location>
</feature>
<reference evidence="6 7" key="1">
    <citation type="journal article" date="2013" name="PLoS Genet.">
        <title>Genomic mechanisms accounting for the adaptation to parasitism in nematode-trapping fungi.</title>
        <authorList>
            <person name="Meerupati T."/>
            <person name="Andersson K.M."/>
            <person name="Friman E."/>
            <person name="Kumar D."/>
            <person name="Tunlid A."/>
            <person name="Ahren D."/>
        </authorList>
    </citation>
    <scope>NUCLEOTIDE SEQUENCE [LARGE SCALE GENOMIC DNA]</scope>
    <source>
        <strain evidence="6 7">CBS 200.50</strain>
    </source>
</reference>
<reference evidence="7" key="2">
    <citation type="submission" date="2013-04" db="EMBL/GenBank/DDBJ databases">
        <title>Genomic mechanisms accounting for the adaptation to parasitism in nematode-trapping fungi.</title>
        <authorList>
            <person name="Ahren D.G."/>
        </authorList>
    </citation>
    <scope>NUCLEOTIDE SEQUENCE [LARGE SCALE GENOMIC DNA]</scope>
    <source>
        <strain evidence="7">CBS 200.50</strain>
    </source>
</reference>